<sequence length="469" mass="48747">MRLGQYLGYAAGDVANNLTFSLASAFLLIYYTDVAGIAAATAGTLFLVVRIWGGVTDLVAGRITDATSSRWGQFRPYVLFGSIPLLLLNVALFTIPSSLTPDAKVVWAYLSYALFSLAYSFVNIPYGSLSATMTQLPDERSRLSTARMVASSLTILLIAIVVSPQIQNAADLQTSLTIITVAFGVTGLVLYLWTFFTSREVVQRPAGKVSLGQTLTMMRRNRPLVVLCASTVLCLAGMFSLQTVGVYYARDVLNDASLFIALTVAQNVGMIVSALALPKLIDAVGKKSGFLAGGVIAAAGGVGLALAPGSQAWLGIAAFAVLGVGLGITNTLIFAFQADTVDYGEWRSGVRAEGSSYAVLSFTRKTGQGIGGAFAAYTIGIGGYVSGGDIQTEAAVTSIRIAAGAVPAALAIGAVLVMLAYPLTERVFRDMVAETAQRRASGALTGEDALGSAGSRSAGSRPDGYGDTG</sequence>
<evidence type="ECO:0000256" key="7">
    <source>
        <dbReference type="SAM" id="Phobius"/>
    </source>
</evidence>
<feature type="compositionally biased region" description="Low complexity" evidence="6">
    <location>
        <begin position="451"/>
        <end position="461"/>
    </location>
</feature>
<keyword evidence="3 7" id="KW-0812">Transmembrane</keyword>
<feature type="transmembrane region" description="Helical" evidence="7">
    <location>
        <begin position="224"/>
        <end position="250"/>
    </location>
</feature>
<feature type="transmembrane region" description="Helical" evidence="7">
    <location>
        <begin position="256"/>
        <end position="277"/>
    </location>
</feature>
<gene>
    <name evidence="8" type="ORF">Ari01nite_83670</name>
</gene>
<comment type="caution">
    <text evidence="8">The sequence shown here is derived from an EMBL/GenBank/DDBJ whole genome shotgun (WGS) entry which is preliminary data.</text>
</comment>
<feature type="transmembrane region" description="Helical" evidence="7">
    <location>
        <begin position="7"/>
        <end position="31"/>
    </location>
</feature>
<dbReference type="GO" id="GO:0008643">
    <property type="term" value="P:carbohydrate transport"/>
    <property type="evidence" value="ECO:0007669"/>
    <property type="project" value="InterPro"/>
</dbReference>
<dbReference type="SUPFAM" id="SSF103473">
    <property type="entry name" value="MFS general substrate transporter"/>
    <property type="match status" value="1"/>
</dbReference>
<keyword evidence="4 7" id="KW-1133">Transmembrane helix</keyword>
<evidence type="ECO:0000256" key="2">
    <source>
        <dbReference type="ARBA" id="ARBA00022475"/>
    </source>
</evidence>
<evidence type="ECO:0000256" key="4">
    <source>
        <dbReference type="ARBA" id="ARBA00022989"/>
    </source>
</evidence>
<dbReference type="CDD" id="cd17332">
    <property type="entry name" value="MFS_MelB_like"/>
    <property type="match status" value="1"/>
</dbReference>
<feature type="transmembrane region" description="Helical" evidence="7">
    <location>
        <begin position="37"/>
        <end position="55"/>
    </location>
</feature>
<evidence type="ECO:0000313" key="8">
    <source>
        <dbReference type="EMBL" id="GIF00903.1"/>
    </source>
</evidence>
<evidence type="ECO:0000256" key="6">
    <source>
        <dbReference type="SAM" id="MobiDB-lite"/>
    </source>
</evidence>
<dbReference type="GO" id="GO:0005886">
    <property type="term" value="C:plasma membrane"/>
    <property type="evidence" value="ECO:0007669"/>
    <property type="project" value="UniProtKB-SubCell"/>
</dbReference>
<dbReference type="Pfam" id="PF13347">
    <property type="entry name" value="MFS_2"/>
    <property type="match status" value="1"/>
</dbReference>
<dbReference type="InterPro" id="IPR039672">
    <property type="entry name" value="MFS_2"/>
</dbReference>
<dbReference type="AlphaFoldDB" id="A0A919K8Y6"/>
<evidence type="ECO:0000256" key="3">
    <source>
        <dbReference type="ARBA" id="ARBA00022692"/>
    </source>
</evidence>
<feature type="transmembrane region" description="Helical" evidence="7">
    <location>
        <begin position="172"/>
        <end position="196"/>
    </location>
</feature>
<protein>
    <submittedName>
        <fullName evidence="8">Glucuronide transporter</fullName>
    </submittedName>
</protein>
<feature type="transmembrane region" description="Helical" evidence="7">
    <location>
        <begin position="107"/>
        <end position="127"/>
    </location>
</feature>
<dbReference type="NCBIfam" id="TIGR00792">
    <property type="entry name" value="gph"/>
    <property type="match status" value="1"/>
</dbReference>
<keyword evidence="2" id="KW-1003">Cell membrane</keyword>
<proteinExistence type="predicted"/>
<dbReference type="PROSITE" id="PS00872">
    <property type="entry name" value="NA_GALACTOSIDE_SYMP"/>
    <property type="match status" value="1"/>
</dbReference>
<feature type="region of interest" description="Disordered" evidence="6">
    <location>
        <begin position="442"/>
        <end position="469"/>
    </location>
</feature>
<evidence type="ECO:0000313" key="9">
    <source>
        <dbReference type="Proteomes" id="UP000636960"/>
    </source>
</evidence>
<dbReference type="PANTHER" id="PTHR11328">
    <property type="entry name" value="MAJOR FACILITATOR SUPERFAMILY DOMAIN-CONTAINING PROTEIN"/>
    <property type="match status" value="1"/>
</dbReference>
<organism evidence="8 9">
    <name type="scientific">Paractinoplanes rishiriensis</name>
    <dbReference type="NCBI Taxonomy" id="1050105"/>
    <lineage>
        <taxon>Bacteria</taxon>
        <taxon>Bacillati</taxon>
        <taxon>Actinomycetota</taxon>
        <taxon>Actinomycetes</taxon>
        <taxon>Micromonosporales</taxon>
        <taxon>Micromonosporaceae</taxon>
        <taxon>Paractinoplanes</taxon>
    </lineage>
</organism>
<dbReference type="GO" id="GO:0006814">
    <property type="term" value="P:sodium ion transport"/>
    <property type="evidence" value="ECO:0007669"/>
    <property type="project" value="InterPro"/>
</dbReference>
<feature type="transmembrane region" description="Helical" evidence="7">
    <location>
        <begin position="76"/>
        <end position="95"/>
    </location>
</feature>
<dbReference type="PANTHER" id="PTHR11328:SF39">
    <property type="entry name" value="2,3-DIHYDROXYPROPANE-1-SULFONATE EXPORTER-RELATED"/>
    <property type="match status" value="1"/>
</dbReference>
<feature type="transmembrane region" description="Helical" evidence="7">
    <location>
        <begin position="148"/>
        <end position="166"/>
    </location>
</feature>
<feature type="transmembrane region" description="Helical" evidence="7">
    <location>
        <begin position="289"/>
        <end position="307"/>
    </location>
</feature>
<comment type="subcellular location">
    <subcellularLocation>
        <location evidence="1">Cell membrane</location>
        <topology evidence="1">Multi-pass membrane protein</topology>
    </subcellularLocation>
</comment>
<dbReference type="Proteomes" id="UP000636960">
    <property type="component" value="Unassembled WGS sequence"/>
</dbReference>
<dbReference type="InterPro" id="IPR036259">
    <property type="entry name" value="MFS_trans_sf"/>
</dbReference>
<keyword evidence="9" id="KW-1185">Reference proteome</keyword>
<evidence type="ECO:0000256" key="5">
    <source>
        <dbReference type="ARBA" id="ARBA00023136"/>
    </source>
</evidence>
<feature type="transmembrane region" description="Helical" evidence="7">
    <location>
        <begin position="369"/>
        <end position="387"/>
    </location>
</feature>
<reference evidence="8" key="1">
    <citation type="submission" date="2021-01" db="EMBL/GenBank/DDBJ databases">
        <title>Whole genome shotgun sequence of Actinoplanes rishiriensis NBRC 108556.</title>
        <authorList>
            <person name="Komaki H."/>
            <person name="Tamura T."/>
        </authorList>
    </citation>
    <scope>NUCLEOTIDE SEQUENCE</scope>
    <source>
        <strain evidence="8">NBRC 108556</strain>
    </source>
</reference>
<dbReference type="EMBL" id="BOMV01000092">
    <property type="protein sequence ID" value="GIF00903.1"/>
    <property type="molecule type" value="Genomic_DNA"/>
</dbReference>
<dbReference type="Gene3D" id="1.20.1250.20">
    <property type="entry name" value="MFS general substrate transporter like domains"/>
    <property type="match status" value="2"/>
</dbReference>
<dbReference type="GO" id="GO:0015293">
    <property type="term" value="F:symporter activity"/>
    <property type="evidence" value="ECO:0007669"/>
    <property type="project" value="InterPro"/>
</dbReference>
<feature type="transmembrane region" description="Helical" evidence="7">
    <location>
        <begin position="399"/>
        <end position="421"/>
    </location>
</feature>
<evidence type="ECO:0000256" key="1">
    <source>
        <dbReference type="ARBA" id="ARBA00004651"/>
    </source>
</evidence>
<feature type="transmembrane region" description="Helical" evidence="7">
    <location>
        <begin position="313"/>
        <end position="336"/>
    </location>
</feature>
<accession>A0A919K8Y6</accession>
<dbReference type="InterPro" id="IPR001927">
    <property type="entry name" value="Na/Gal_symport"/>
</dbReference>
<dbReference type="InterPro" id="IPR018043">
    <property type="entry name" value="Na/Gal_symport_CS"/>
</dbReference>
<name>A0A919K8Y6_9ACTN</name>
<keyword evidence="5 7" id="KW-0472">Membrane</keyword>